<organism evidence="1 2">
    <name type="scientific">Sistotremastrum suecicum HHB10207 ss-3</name>
    <dbReference type="NCBI Taxonomy" id="1314776"/>
    <lineage>
        <taxon>Eukaryota</taxon>
        <taxon>Fungi</taxon>
        <taxon>Dikarya</taxon>
        <taxon>Basidiomycota</taxon>
        <taxon>Agaricomycotina</taxon>
        <taxon>Agaricomycetes</taxon>
        <taxon>Sistotremastrales</taxon>
        <taxon>Sistotremastraceae</taxon>
        <taxon>Sistotremastrum</taxon>
    </lineage>
</organism>
<accession>A0A165XMM5</accession>
<proteinExistence type="predicted"/>
<sequence>MAAVAPPNPILGLVIRLSELKRQTDDRTIFMGVIEYQRRQAVLKSRGQELQIPEAIFADWDKSLSSSLKLGSKGETQYEFYRDMLPLLCEPIRLHDRIHNQRDIMESCDENGDIEFVAKRKGPALIQKAVSEANGDWEGDPWPIVVRTAELQCQYGLSCPALWAHRDTTNLVSIPGPQLPQHTCRYTERLNREGPISISHKTGDDEDIHLILPEFKRMSPTAILLHVNSDESHLDKAAALHDALENLQTTRLQVRGNAGIDERSLSIKILDGSRFPTLSQLFVVNFPGSTILSVPSSTSSQASSVPLKLTKLYLHSQDHAHVVFSQVFMILELLPLLYSMHYAFDTKINEIEGEETTRHFPQWQSSNRVRPCLKILYLGGLSRGAIDILFRLFRFPSLKDCQLLVVMPLCAESAKPGETARKWREPFFFPASLRSWASHASSLHISTRREMMIVDFQLEGEFTFTIYARYPFGHGHVDSQGWHRWTDHTTRDILKSFKFVQYIRFEGSLPTQTQWRSMLKKGFPDLQRLVVFGPLVSELSLAFEHLSSDPIVSIWNQISVLKLWDIDPVEPAHGAPLEHGTHVVFASAIRYNFSRSSQGTPLLVFSVRSRFLDAYITGPEEAADALNDLDRQFIQDRNQFPGREWDHGVEMPARGLWLVICSEPKLVPRWFYGAYSLSRPSPA</sequence>
<name>A0A165XMM5_9AGAM</name>
<reference evidence="1 2" key="1">
    <citation type="journal article" date="2016" name="Mol. Biol. Evol.">
        <title>Comparative Genomics of Early-Diverging Mushroom-Forming Fungi Provides Insights into the Origins of Lignocellulose Decay Capabilities.</title>
        <authorList>
            <person name="Nagy L.G."/>
            <person name="Riley R."/>
            <person name="Tritt A."/>
            <person name="Adam C."/>
            <person name="Daum C."/>
            <person name="Floudas D."/>
            <person name="Sun H."/>
            <person name="Yadav J.S."/>
            <person name="Pangilinan J."/>
            <person name="Larsson K.H."/>
            <person name="Matsuura K."/>
            <person name="Barry K."/>
            <person name="Labutti K."/>
            <person name="Kuo R."/>
            <person name="Ohm R.A."/>
            <person name="Bhattacharya S.S."/>
            <person name="Shirouzu T."/>
            <person name="Yoshinaga Y."/>
            <person name="Martin F.M."/>
            <person name="Grigoriev I.V."/>
            <person name="Hibbett D.S."/>
        </authorList>
    </citation>
    <scope>NUCLEOTIDE SEQUENCE [LARGE SCALE GENOMIC DNA]</scope>
    <source>
        <strain evidence="1 2">HHB10207 ss-3</strain>
    </source>
</reference>
<evidence type="ECO:0000313" key="1">
    <source>
        <dbReference type="EMBL" id="KZT32352.1"/>
    </source>
</evidence>
<dbReference type="Proteomes" id="UP000076798">
    <property type="component" value="Unassembled WGS sequence"/>
</dbReference>
<evidence type="ECO:0000313" key="2">
    <source>
        <dbReference type="Proteomes" id="UP000076798"/>
    </source>
</evidence>
<dbReference type="EMBL" id="KV428345">
    <property type="protein sequence ID" value="KZT32352.1"/>
    <property type="molecule type" value="Genomic_DNA"/>
</dbReference>
<protein>
    <submittedName>
        <fullName evidence="1">Uncharacterized protein</fullName>
    </submittedName>
</protein>
<gene>
    <name evidence="1" type="ORF">SISSUDRAFT_1094195</name>
</gene>
<dbReference type="AlphaFoldDB" id="A0A165XMM5"/>
<keyword evidence="2" id="KW-1185">Reference proteome</keyword>